<dbReference type="InterPro" id="IPR052396">
    <property type="entry name" value="Meiotic_Drive_Suppr_Kinase"/>
</dbReference>
<organism evidence="2 3">
    <name type="scientific">Pseudogracilibacillus auburnensis</name>
    <dbReference type="NCBI Taxonomy" id="1494959"/>
    <lineage>
        <taxon>Bacteria</taxon>
        <taxon>Bacillati</taxon>
        <taxon>Bacillota</taxon>
        <taxon>Bacilli</taxon>
        <taxon>Bacillales</taxon>
        <taxon>Bacillaceae</taxon>
        <taxon>Pseudogracilibacillus</taxon>
    </lineage>
</organism>
<dbReference type="Proteomes" id="UP000247978">
    <property type="component" value="Unassembled WGS sequence"/>
</dbReference>
<keyword evidence="3" id="KW-1185">Reference proteome</keyword>
<proteinExistence type="predicted"/>
<evidence type="ECO:0000256" key="1">
    <source>
        <dbReference type="PROSITE-ProRule" id="PRU10141"/>
    </source>
</evidence>
<gene>
    <name evidence="2" type="ORF">DFR56_101232</name>
</gene>
<keyword evidence="1" id="KW-0547">Nucleotide-binding</keyword>
<accession>A0A2V3WBD2</accession>
<dbReference type="PROSITE" id="PS00107">
    <property type="entry name" value="PROTEIN_KINASE_ATP"/>
    <property type="match status" value="1"/>
</dbReference>
<dbReference type="InterPro" id="IPR011009">
    <property type="entry name" value="Kinase-like_dom_sf"/>
</dbReference>
<dbReference type="Gene3D" id="1.10.510.10">
    <property type="entry name" value="Transferase(Phosphotransferase) domain 1"/>
    <property type="match status" value="1"/>
</dbReference>
<feature type="binding site" evidence="1">
    <location>
        <position position="59"/>
    </location>
    <ligand>
        <name>ATP</name>
        <dbReference type="ChEBI" id="CHEBI:30616"/>
    </ligand>
</feature>
<reference evidence="2 3" key="1">
    <citation type="submission" date="2018-05" db="EMBL/GenBank/DDBJ databases">
        <title>Genomic Encyclopedia of Type Strains, Phase IV (KMG-IV): sequencing the most valuable type-strain genomes for metagenomic binning, comparative biology and taxonomic classification.</title>
        <authorList>
            <person name="Goeker M."/>
        </authorList>
    </citation>
    <scope>NUCLEOTIDE SEQUENCE [LARGE SCALE GENOMIC DNA]</scope>
    <source>
        <strain evidence="2 3">DSM 28556</strain>
    </source>
</reference>
<dbReference type="GO" id="GO:0005524">
    <property type="term" value="F:ATP binding"/>
    <property type="evidence" value="ECO:0007669"/>
    <property type="project" value="UniProtKB-UniRule"/>
</dbReference>
<comment type="caution">
    <text evidence="2">The sequence shown here is derived from an EMBL/GenBank/DDBJ whole genome shotgun (WGS) entry which is preliminary data.</text>
</comment>
<dbReference type="AlphaFoldDB" id="A0A2V3WBD2"/>
<name>A0A2V3WBD2_9BACI</name>
<dbReference type="PANTHER" id="PTHR37171">
    <property type="entry name" value="SERINE/THREONINE-PROTEIN KINASE YRZF-RELATED"/>
    <property type="match status" value="1"/>
</dbReference>
<evidence type="ECO:0000313" key="3">
    <source>
        <dbReference type="Proteomes" id="UP000247978"/>
    </source>
</evidence>
<dbReference type="RefSeq" id="WP_110393592.1">
    <property type="nucleotide sequence ID" value="NZ_JADIJL010000014.1"/>
</dbReference>
<dbReference type="OrthoDB" id="529320at2"/>
<protein>
    <recommendedName>
        <fullName evidence="4">Serine/threonine protein kinase</fullName>
    </recommendedName>
</protein>
<dbReference type="EMBL" id="QJJQ01000001">
    <property type="protein sequence ID" value="PXW90321.1"/>
    <property type="molecule type" value="Genomic_DNA"/>
</dbReference>
<dbReference type="InterPro" id="IPR017441">
    <property type="entry name" value="Protein_kinase_ATP_BS"/>
</dbReference>
<dbReference type="SUPFAM" id="SSF56112">
    <property type="entry name" value="Protein kinase-like (PK-like)"/>
    <property type="match status" value="1"/>
</dbReference>
<keyword evidence="1" id="KW-0067">ATP-binding</keyword>
<evidence type="ECO:0008006" key="4">
    <source>
        <dbReference type="Google" id="ProtNLM"/>
    </source>
</evidence>
<evidence type="ECO:0000313" key="2">
    <source>
        <dbReference type="EMBL" id="PXW90321.1"/>
    </source>
</evidence>
<dbReference type="PANTHER" id="PTHR37171:SF1">
    <property type="entry name" value="SERINE_THREONINE-PROTEIN KINASE YRZF-RELATED"/>
    <property type="match status" value="1"/>
</dbReference>
<sequence>MTTYEELAKTVIINKKNRLVSYDHSLMFVGKGRSAYVFKLKASSVAIKVFFPTNTSIAKEEATIYQILKGVPYYPTIHDSGHNYIVIDYIKGLTLFECITNGKTITSAHIKEIDYALSLARNLDLNPSDVHLRNIFITNHNEIKLIDVARFRQKKNCRQWENLKKAYYQFYRKYYLAKKIPATLLNITAVLYNKGLIPFYPN</sequence>